<accession>A0AAD9HNM9</accession>
<feature type="region of interest" description="Disordered" evidence="1">
    <location>
        <begin position="143"/>
        <end position="194"/>
    </location>
</feature>
<gene>
    <name evidence="2" type="ORF">LX32DRAFT_293377</name>
</gene>
<keyword evidence="3" id="KW-1185">Reference proteome</keyword>
<dbReference type="AlphaFoldDB" id="A0AAD9HNM9"/>
<evidence type="ECO:0000313" key="3">
    <source>
        <dbReference type="Proteomes" id="UP001232148"/>
    </source>
</evidence>
<comment type="caution">
    <text evidence="2">The sequence shown here is derived from an EMBL/GenBank/DDBJ whole genome shotgun (WGS) entry which is preliminary data.</text>
</comment>
<dbReference type="EMBL" id="MU842844">
    <property type="protein sequence ID" value="KAK2031084.1"/>
    <property type="molecule type" value="Genomic_DNA"/>
</dbReference>
<organism evidence="2 3">
    <name type="scientific">Colletotrichum zoysiae</name>
    <dbReference type="NCBI Taxonomy" id="1216348"/>
    <lineage>
        <taxon>Eukaryota</taxon>
        <taxon>Fungi</taxon>
        <taxon>Dikarya</taxon>
        <taxon>Ascomycota</taxon>
        <taxon>Pezizomycotina</taxon>
        <taxon>Sordariomycetes</taxon>
        <taxon>Hypocreomycetidae</taxon>
        <taxon>Glomerellales</taxon>
        <taxon>Glomerellaceae</taxon>
        <taxon>Colletotrichum</taxon>
        <taxon>Colletotrichum graminicola species complex</taxon>
    </lineage>
</organism>
<reference evidence="2" key="1">
    <citation type="submission" date="2021-06" db="EMBL/GenBank/DDBJ databases">
        <title>Comparative genomics, transcriptomics and evolutionary studies reveal genomic signatures of adaptation to plant cell wall in hemibiotrophic fungi.</title>
        <authorList>
            <consortium name="DOE Joint Genome Institute"/>
            <person name="Baroncelli R."/>
            <person name="Diaz J.F."/>
            <person name="Benocci T."/>
            <person name="Peng M."/>
            <person name="Battaglia E."/>
            <person name="Haridas S."/>
            <person name="Andreopoulos W."/>
            <person name="Labutti K."/>
            <person name="Pangilinan J."/>
            <person name="Floch G.L."/>
            <person name="Makela M.R."/>
            <person name="Henrissat B."/>
            <person name="Grigoriev I.V."/>
            <person name="Crouch J.A."/>
            <person name="De Vries R.P."/>
            <person name="Sukno S.A."/>
            <person name="Thon M.R."/>
        </authorList>
    </citation>
    <scope>NUCLEOTIDE SEQUENCE</scope>
    <source>
        <strain evidence="2">MAFF235873</strain>
    </source>
</reference>
<name>A0AAD9HNM9_9PEZI</name>
<evidence type="ECO:0000256" key="1">
    <source>
        <dbReference type="SAM" id="MobiDB-lite"/>
    </source>
</evidence>
<sequence>MPRGGHAVSARCALGGAVNNTNGSHCEVNMRLNPPLARLLVRMLVKARSIGMSPGAGQGHGVTDIIYHQRERGLTVPIDCWRTTANLIRCWIMAQSSLLVAFRSVTRPCLGAIRNENAWAIPLFFFPTFHLAGLRPTNGLPAGAQTAPAGIARQNRATRPATRPTIYRRQKSKKDGRSGNRTLDLPHAKRSLYH</sequence>
<proteinExistence type="predicted"/>
<protein>
    <submittedName>
        <fullName evidence="2">Uncharacterized protein</fullName>
    </submittedName>
</protein>
<dbReference type="Proteomes" id="UP001232148">
    <property type="component" value="Unassembled WGS sequence"/>
</dbReference>
<evidence type="ECO:0000313" key="2">
    <source>
        <dbReference type="EMBL" id="KAK2031084.1"/>
    </source>
</evidence>